<accession>A0A0A7NP12</accession>
<dbReference type="InterPro" id="IPR006944">
    <property type="entry name" value="Phage/GTA_portal"/>
</dbReference>
<evidence type="ECO:0000256" key="2">
    <source>
        <dbReference type="ARBA" id="ARBA00023009"/>
    </source>
</evidence>
<keyword evidence="2" id="KW-1171">Viral genome ejection through host cell envelope</keyword>
<dbReference type="EMBL" id="KP054477">
    <property type="protein sequence ID" value="AIZ94684.1"/>
    <property type="molecule type" value="Genomic_DNA"/>
</dbReference>
<feature type="region of interest" description="Disordered" evidence="4">
    <location>
        <begin position="477"/>
        <end position="516"/>
    </location>
</feature>
<evidence type="ECO:0000256" key="4">
    <source>
        <dbReference type="SAM" id="MobiDB-lite"/>
    </source>
</evidence>
<keyword evidence="2" id="KW-1162">Viral penetration into host cytoplasm</keyword>
<dbReference type="GeneID" id="26793846"/>
<protein>
    <submittedName>
        <fullName evidence="5">Portal protein</fullName>
    </submittedName>
</protein>
<evidence type="ECO:0000256" key="3">
    <source>
        <dbReference type="ARBA" id="ARBA00023219"/>
    </source>
</evidence>
<evidence type="ECO:0000313" key="5">
    <source>
        <dbReference type="EMBL" id="AIZ94684.1"/>
    </source>
</evidence>
<dbReference type="RefSeq" id="YP_009222296.1">
    <property type="nucleotide sequence ID" value="NC_029058.1"/>
</dbReference>
<dbReference type="Proteomes" id="UP000030922">
    <property type="component" value="Segment"/>
</dbReference>
<keyword evidence="1" id="KW-0118">Viral capsid assembly</keyword>
<evidence type="ECO:0000256" key="1">
    <source>
        <dbReference type="ARBA" id="ARBA00022950"/>
    </source>
</evidence>
<evidence type="ECO:0000313" key="6">
    <source>
        <dbReference type="Proteomes" id="UP000030922"/>
    </source>
</evidence>
<keyword evidence="3" id="KW-0231">Viral genome packaging</keyword>
<reference evidence="6" key="1">
    <citation type="submission" date="2014-10" db="EMBL/GenBank/DDBJ databases">
        <title>Characterization of Lactobacillus fermentum phage vB_S_LfeInf.</title>
        <authorList>
            <person name="Liu M."/>
            <person name="Gill J.J."/>
            <person name="Berry J."/>
            <person name="Young R.III."/>
            <person name="Summer E.J."/>
        </authorList>
    </citation>
    <scope>NUCLEOTIDE SEQUENCE [LARGE SCALE GENOMIC DNA]</scope>
</reference>
<dbReference type="KEGG" id="vg:26793846"/>
<gene>
    <name evidence="5" type="ORF">LfeInf_058</name>
</gene>
<keyword evidence="2" id="KW-1160">Virus entry into host cell</keyword>
<feature type="compositionally biased region" description="Basic and acidic residues" evidence="4">
    <location>
        <begin position="479"/>
        <end position="495"/>
    </location>
</feature>
<keyword evidence="6" id="KW-1185">Reference proteome</keyword>
<feature type="compositionally biased region" description="Basic and acidic residues" evidence="4">
    <location>
        <begin position="505"/>
        <end position="516"/>
    </location>
</feature>
<proteinExistence type="predicted"/>
<keyword evidence="1" id="KW-1188">Viral release from host cell</keyword>
<reference evidence="5 6" key="2">
    <citation type="journal article" date="2015" name="Biotechnol. Biofuels">
        <title>Bacteriophage application restores ethanol fermentation characteristics disrupted by Lactobacillus fermentum.</title>
        <authorList>
            <person name="Liu M."/>
            <person name="Bischoff K.M."/>
            <person name="Gill J.J."/>
            <person name="Mire-Criscione M.D."/>
            <person name="Berry J.D."/>
            <person name="Young R."/>
            <person name="Summer E.J."/>
        </authorList>
    </citation>
    <scope>NUCLEOTIDE SEQUENCE [LARGE SCALE GENOMIC DNA]</scope>
</reference>
<dbReference type="OrthoDB" id="4451at10239"/>
<dbReference type="Pfam" id="PF04860">
    <property type="entry name" value="Phage_portal"/>
    <property type="match status" value="1"/>
</dbReference>
<organism evidence="5 6">
    <name type="scientific">Lactobacillus phage LfeInf</name>
    <dbReference type="NCBI Taxonomy" id="1567484"/>
    <lineage>
        <taxon>Viruses</taxon>
        <taxon>Duplodnaviria</taxon>
        <taxon>Heunggongvirae</taxon>
        <taxon>Uroviricota</taxon>
        <taxon>Caudoviricetes</taxon>
        <taxon>Herelleviridae</taxon>
        <taxon>Hopescreekvirus</taxon>
        <taxon>Hopescreekvirus LfeInf</taxon>
    </lineage>
</organism>
<name>A0A0A7NP12_9CAUD</name>
<sequence length="516" mass="58591">MIIMGLFDMFREQKNYFNPEELTKSYQNDLAKKFTPGKADQRLDDLSITIGNDRENQRSGQRTQIDQDYFLRKKAQLAQYAEDILVQSIIRTRTNQVVRYATPAHLSPTGDGFRVIKKGKTYSSMTKEEQKRSKELEQFIYYTGKDQFDWRDNFSEFLAKVIYDYYVFDQVNIERIFESKSSNQLNHFNHVSAGNILIERFPKSVDRPKTYVQYVDHKKQSTYTSKDLVFKTFWSQPNARSGGYGKSPVEATIPQLNYRTNAEQFNARFFSQGGLTRGMLLIDPGDGTTGSRASLDALRRNLTPAQSVNGSWKIPIMFGHDAKYVNMQQNSKDMEFTQFLGYLTNEICAVFNIQPEEINVNNRGGVNGSGKGSSVLNEGKTAQAKLAASKESGLIPLIKNIERLMTDSILAYVDNEYQFIFTPSDEEKAEKEVSLIQAKENVGLTINEGRAMMGLKPVENGDVPGSPAYIQYLNTIAKNDPDSNKELQQKDKSNPDKGVSGAEMAEEKQKQEAKEK</sequence>